<keyword evidence="2" id="KW-1185">Reference proteome</keyword>
<evidence type="ECO:0000313" key="2">
    <source>
        <dbReference type="Proteomes" id="UP001732700"/>
    </source>
</evidence>
<protein>
    <submittedName>
        <fullName evidence="1">Uncharacterized protein</fullName>
    </submittedName>
</protein>
<dbReference type="EnsemblPlants" id="AVESA.00010b.r2.2DG0385260.1">
    <property type="protein sequence ID" value="AVESA.00010b.r2.2DG0385260.1.CDS.1"/>
    <property type="gene ID" value="AVESA.00010b.r2.2DG0385260"/>
</dbReference>
<evidence type="ECO:0000313" key="1">
    <source>
        <dbReference type="EnsemblPlants" id="AVESA.00010b.r2.2DG0385260.1.CDS.1"/>
    </source>
</evidence>
<accession>A0ACD5V5U0</accession>
<organism evidence="1 2">
    <name type="scientific">Avena sativa</name>
    <name type="common">Oat</name>
    <dbReference type="NCBI Taxonomy" id="4498"/>
    <lineage>
        <taxon>Eukaryota</taxon>
        <taxon>Viridiplantae</taxon>
        <taxon>Streptophyta</taxon>
        <taxon>Embryophyta</taxon>
        <taxon>Tracheophyta</taxon>
        <taxon>Spermatophyta</taxon>
        <taxon>Magnoliopsida</taxon>
        <taxon>Liliopsida</taxon>
        <taxon>Poales</taxon>
        <taxon>Poaceae</taxon>
        <taxon>BOP clade</taxon>
        <taxon>Pooideae</taxon>
        <taxon>Poodae</taxon>
        <taxon>Poeae</taxon>
        <taxon>Poeae Chloroplast Group 1 (Aveneae type)</taxon>
        <taxon>Aveninae</taxon>
        <taxon>Avena</taxon>
    </lineage>
</organism>
<dbReference type="Proteomes" id="UP001732700">
    <property type="component" value="Chromosome 2D"/>
</dbReference>
<sequence length="650" mass="70783">MGRDQLQPRQEGRRYFAAFSGTSGVHLTVPCQPHRLAATQPVRQLAVLSGGLPPELVRSSSILVLDVSFNSLTGGLAELPSSTAETPMQVLNISSNQFTGRFPSTSWEVMKSLVTLNASNNSFSGQIPATYCLSAPSFAVLELSFNQFSGNIPRGLNNCTMLKMLAAGYNHLSGTFSEEIFNVTSLEHLSLPSNQLQGSLHGISKLTNMVTLDLGGNDISGNIPEAIGDLNRLEELHLDYNIMSGELPAALSNCTNIITIDLRTNHFSGELTKVNFSNMSNLKKIDLLYNSFTGTIPESIYSCSRLIALRLSGNKLDGQLSPRISNLKYLAFLSLGINSFTNITNALHILKISRNLATLFIGNNFKGELMPDDDIIDGFDNLHALDIQGCQLSGKIPLWISRLANLNMLLLNNNQLTGPIPGWINSLSHLFFMDVSNNNLTGEIPLNLTEMPMLKSTGDATQFDLVFQLPVYNCPLLQYRVVTSVPTVLNLSHNYFTGVIPPQIGQLKELGVLDFSFNKLSGQIPKSIGNIINLLLLDLSNNHLMGAIPGALDNLHFLGAFNVSDNDLEGPVPSGGQFNTFGASSFDGNTHLCGPMLIHKCGSAQAPPTTILSTKQINYKVPFGIAFSAFFVVGVLYDQIVLSRYFRCIY</sequence>
<reference evidence="1" key="2">
    <citation type="submission" date="2025-09" db="UniProtKB">
        <authorList>
            <consortium name="EnsemblPlants"/>
        </authorList>
    </citation>
    <scope>IDENTIFICATION</scope>
</reference>
<name>A0ACD5V5U0_AVESA</name>
<reference evidence="1" key="1">
    <citation type="submission" date="2021-05" db="EMBL/GenBank/DDBJ databases">
        <authorList>
            <person name="Scholz U."/>
            <person name="Mascher M."/>
            <person name="Fiebig A."/>
        </authorList>
    </citation>
    <scope>NUCLEOTIDE SEQUENCE [LARGE SCALE GENOMIC DNA]</scope>
</reference>
<proteinExistence type="predicted"/>